<dbReference type="PANTHER" id="PTHR10846:SF8">
    <property type="entry name" value="INNER MEMBRANE PROTEIN YRBG"/>
    <property type="match status" value="1"/>
</dbReference>
<organism evidence="7 8">
    <name type="scientific">Candidatus Woesebacteria bacterium RBG_13_34_9</name>
    <dbReference type="NCBI Taxonomy" id="1802477"/>
    <lineage>
        <taxon>Bacteria</taxon>
        <taxon>Candidatus Woeseibacteriota</taxon>
    </lineage>
</organism>
<dbReference type="Pfam" id="PF01699">
    <property type="entry name" value="Na_Ca_ex"/>
    <property type="match status" value="2"/>
</dbReference>
<evidence type="ECO:0000313" key="8">
    <source>
        <dbReference type="Proteomes" id="UP000179219"/>
    </source>
</evidence>
<feature type="transmembrane region" description="Helical" evidence="5">
    <location>
        <begin position="184"/>
        <end position="203"/>
    </location>
</feature>
<dbReference type="InterPro" id="IPR004481">
    <property type="entry name" value="K/Na/Ca-exchanger"/>
</dbReference>
<evidence type="ECO:0000256" key="4">
    <source>
        <dbReference type="ARBA" id="ARBA00023136"/>
    </source>
</evidence>
<gene>
    <name evidence="7" type="ORF">A2159_02675</name>
</gene>
<dbReference type="GO" id="GO:0005262">
    <property type="term" value="F:calcium channel activity"/>
    <property type="evidence" value="ECO:0007669"/>
    <property type="project" value="TreeGrafter"/>
</dbReference>
<dbReference type="GO" id="GO:0006874">
    <property type="term" value="P:intracellular calcium ion homeostasis"/>
    <property type="evidence" value="ECO:0007669"/>
    <property type="project" value="TreeGrafter"/>
</dbReference>
<feature type="transmembrane region" description="Helical" evidence="5">
    <location>
        <begin position="209"/>
        <end position="232"/>
    </location>
</feature>
<dbReference type="GO" id="GO:0005886">
    <property type="term" value="C:plasma membrane"/>
    <property type="evidence" value="ECO:0007669"/>
    <property type="project" value="TreeGrafter"/>
</dbReference>
<evidence type="ECO:0000259" key="6">
    <source>
        <dbReference type="Pfam" id="PF01699"/>
    </source>
</evidence>
<evidence type="ECO:0000313" key="7">
    <source>
        <dbReference type="EMBL" id="OGM08487.1"/>
    </source>
</evidence>
<feature type="transmembrane region" description="Helical" evidence="5">
    <location>
        <begin position="278"/>
        <end position="296"/>
    </location>
</feature>
<feature type="transmembrane region" description="Helical" evidence="5">
    <location>
        <begin position="39"/>
        <end position="59"/>
    </location>
</feature>
<accession>A0A1F7X0G3</accession>
<keyword evidence="2 5" id="KW-0812">Transmembrane</keyword>
<feature type="transmembrane region" description="Helical" evidence="5">
    <location>
        <begin position="71"/>
        <end position="94"/>
    </location>
</feature>
<feature type="transmembrane region" description="Helical" evidence="5">
    <location>
        <begin position="6"/>
        <end position="27"/>
    </location>
</feature>
<keyword evidence="3 5" id="KW-1133">Transmembrane helix</keyword>
<feature type="transmembrane region" description="Helical" evidence="5">
    <location>
        <begin position="244"/>
        <end position="266"/>
    </location>
</feature>
<comment type="subcellular location">
    <subcellularLocation>
        <location evidence="1">Membrane</location>
        <topology evidence="1">Multi-pass membrane protein</topology>
    </subcellularLocation>
</comment>
<feature type="domain" description="Sodium/calcium exchanger membrane region" evidence="6">
    <location>
        <begin position="6"/>
        <end position="145"/>
    </location>
</feature>
<feature type="transmembrane region" description="Helical" evidence="5">
    <location>
        <begin position="305"/>
        <end position="322"/>
    </location>
</feature>
<dbReference type="GO" id="GO:0008273">
    <property type="term" value="F:calcium, potassium:sodium antiporter activity"/>
    <property type="evidence" value="ECO:0007669"/>
    <property type="project" value="TreeGrafter"/>
</dbReference>
<keyword evidence="4 5" id="KW-0472">Membrane</keyword>
<name>A0A1F7X0G3_9BACT</name>
<dbReference type="EMBL" id="MGFP01000047">
    <property type="protein sequence ID" value="OGM08487.1"/>
    <property type="molecule type" value="Genomic_DNA"/>
</dbReference>
<dbReference type="InterPro" id="IPR004837">
    <property type="entry name" value="NaCa_Exmemb"/>
</dbReference>
<feature type="transmembrane region" description="Helical" evidence="5">
    <location>
        <begin position="106"/>
        <end position="122"/>
    </location>
</feature>
<dbReference type="PANTHER" id="PTHR10846">
    <property type="entry name" value="SODIUM/POTASSIUM/CALCIUM EXCHANGER"/>
    <property type="match status" value="1"/>
</dbReference>
<feature type="transmembrane region" description="Helical" evidence="5">
    <location>
        <begin position="128"/>
        <end position="146"/>
    </location>
</feature>
<evidence type="ECO:0000256" key="3">
    <source>
        <dbReference type="ARBA" id="ARBA00022989"/>
    </source>
</evidence>
<sequence length="323" mass="36145">MVTFYIISIILLSLVLIKAADIVIISLRRIARESHTRVFVLSLVIAALGTSLPELFVGITSSLEGSSNLSLGVVIGSNISNIALIGALAAFVFGKVIIHEDFIKKEVWIAFASGLVPLFLIFDKEISRIDGLILIMLYLAYTTGFFRQRFEQIGREHHKDTFFHRFLREVKVIESIKAKEYGKMFVGIALLIASSDIIVKISQRFALEIHIPIFIIGLIILAVGTSLPELAFSFQTLKDHEPSMFLGNLLGSTIVNSTLILGISSIINPIKGIPVIDYSFAAIAFVLIFLLFWLFIRSKHRLERWEAGLLLTLYFLFLIVEFV</sequence>
<proteinExistence type="predicted"/>
<evidence type="ECO:0000256" key="1">
    <source>
        <dbReference type="ARBA" id="ARBA00004141"/>
    </source>
</evidence>
<comment type="caution">
    <text evidence="7">The sequence shown here is derived from an EMBL/GenBank/DDBJ whole genome shotgun (WGS) entry which is preliminary data.</text>
</comment>
<feature type="domain" description="Sodium/calcium exchanger membrane region" evidence="6">
    <location>
        <begin position="184"/>
        <end position="321"/>
    </location>
</feature>
<evidence type="ECO:0000256" key="5">
    <source>
        <dbReference type="SAM" id="Phobius"/>
    </source>
</evidence>
<dbReference type="Proteomes" id="UP000179219">
    <property type="component" value="Unassembled WGS sequence"/>
</dbReference>
<dbReference type="Gene3D" id="1.20.1420.30">
    <property type="entry name" value="NCX, central ion-binding region"/>
    <property type="match status" value="1"/>
</dbReference>
<dbReference type="AlphaFoldDB" id="A0A1F7X0G3"/>
<evidence type="ECO:0000256" key="2">
    <source>
        <dbReference type="ARBA" id="ARBA00022692"/>
    </source>
</evidence>
<protein>
    <recommendedName>
        <fullName evidence="6">Sodium/calcium exchanger membrane region domain-containing protein</fullName>
    </recommendedName>
</protein>
<dbReference type="InterPro" id="IPR044880">
    <property type="entry name" value="NCX_ion-bd_dom_sf"/>
</dbReference>
<reference evidence="7 8" key="1">
    <citation type="journal article" date="2016" name="Nat. Commun.">
        <title>Thousands of microbial genomes shed light on interconnected biogeochemical processes in an aquifer system.</title>
        <authorList>
            <person name="Anantharaman K."/>
            <person name="Brown C.T."/>
            <person name="Hug L.A."/>
            <person name="Sharon I."/>
            <person name="Castelle C.J."/>
            <person name="Probst A.J."/>
            <person name="Thomas B.C."/>
            <person name="Singh A."/>
            <person name="Wilkins M.J."/>
            <person name="Karaoz U."/>
            <person name="Brodie E.L."/>
            <person name="Williams K.H."/>
            <person name="Hubbard S.S."/>
            <person name="Banfield J.F."/>
        </authorList>
    </citation>
    <scope>NUCLEOTIDE SEQUENCE [LARGE SCALE GENOMIC DNA]</scope>
</reference>